<proteinExistence type="predicted"/>
<protein>
    <recommendedName>
        <fullName evidence="2">Large ribosomal subunit protein uL24 C-terminal domain-containing protein</fullName>
    </recommendedName>
</protein>
<evidence type="ECO:0000313" key="4">
    <source>
        <dbReference type="Proteomes" id="UP000290289"/>
    </source>
</evidence>
<dbReference type="EMBL" id="RDQH01000341">
    <property type="protein sequence ID" value="RXH74019.1"/>
    <property type="molecule type" value="Genomic_DNA"/>
</dbReference>
<feature type="chain" id="PRO_5019807963" description="Large ribosomal subunit protein uL24 C-terminal domain-containing protein" evidence="1">
    <location>
        <begin position="22"/>
        <end position="90"/>
    </location>
</feature>
<keyword evidence="1" id="KW-0732">Signal</keyword>
<evidence type="ECO:0000256" key="1">
    <source>
        <dbReference type="SAM" id="SignalP"/>
    </source>
</evidence>
<reference evidence="3 4" key="1">
    <citation type="submission" date="2018-10" db="EMBL/GenBank/DDBJ databases">
        <title>A high-quality apple genome assembly.</title>
        <authorList>
            <person name="Hu J."/>
        </authorList>
    </citation>
    <scope>NUCLEOTIDE SEQUENCE [LARGE SCALE GENOMIC DNA]</scope>
    <source>
        <strain evidence="4">cv. HFTH1</strain>
        <tissue evidence="3">Young leaf</tissue>
    </source>
</reference>
<dbReference type="Pfam" id="PF17136">
    <property type="entry name" value="ribosomal_L24"/>
    <property type="match status" value="1"/>
</dbReference>
<feature type="signal peptide" evidence="1">
    <location>
        <begin position="1"/>
        <end position="21"/>
    </location>
</feature>
<name>A0A498HTA6_MALDO</name>
<evidence type="ECO:0000313" key="3">
    <source>
        <dbReference type="EMBL" id="RXH74019.1"/>
    </source>
</evidence>
<gene>
    <name evidence="3" type="ORF">DVH24_016841</name>
</gene>
<accession>A0A498HTA6</accession>
<feature type="domain" description="Large ribosomal subunit protein uL24 C-terminal" evidence="2">
    <location>
        <begin position="50"/>
        <end position="84"/>
    </location>
</feature>
<dbReference type="AlphaFoldDB" id="A0A498HTA6"/>
<sequence>MFFGLCSFLTLTIEQVELAIGSSSNELCGFWLLLNNYSVIASKETYQAWQDHEGGIFNVEASLHASNVQVVDQVIGYGCTRLKFRPSFDN</sequence>
<dbReference type="Proteomes" id="UP000290289">
    <property type="component" value="Chromosome 15"/>
</dbReference>
<keyword evidence="4" id="KW-1185">Reference proteome</keyword>
<comment type="caution">
    <text evidence="3">The sequence shown here is derived from an EMBL/GenBank/DDBJ whole genome shotgun (WGS) entry which is preliminary data.</text>
</comment>
<evidence type="ECO:0000259" key="2">
    <source>
        <dbReference type="Pfam" id="PF17136"/>
    </source>
</evidence>
<organism evidence="3 4">
    <name type="scientific">Malus domestica</name>
    <name type="common">Apple</name>
    <name type="synonym">Pyrus malus</name>
    <dbReference type="NCBI Taxonomy" id="3750"/>
    <lineage>
        <taxon>Eukaryota</taxon>
        <taxon>Viridiplantae</taxon>
        <taxon>Streptophyta</taxon>
        <taxon>Embryophyta</taxon>
        <taxon>Tracheophyta</taxon>
        <taxon>Spermatophyta</taxon>
        <taxon>Magnoliopsida</taxon>
        <taxon>eudicotyledons</taxon>
        <taxon>Gunneridae</taxon>
        <taxon>Pentapetalae</taxon>
        <taxon>rosids</taxon>
        <taxon>fabids</taxon>
        <taxon>Rosales</taxon>
        <taxon>Rosaceae</taxon>
        <taxon>Amygdaloideae</taxon>
        <taxon>Maleae</taxon>
        <taxon>Malus</taxon>
    </lineage>
</organism>
<dbReference type="InterPro" id="IPR057264">
    <property type="entry name" value="Ribosomal_uL24_C"/>
</dbReference>